<keyword evidence="12" id="KW-1015">Disulfide bond</keyword>
<keyword evidence="13" id="KW-0325">Glycoprotein</keyword>
<evidence type="ECO:0000256" key="2">
    <source>
        <dbReference type="ARBA" id="ARBA00004648"/>
    </source>
</evidence>
<dbReference type="PANTHER" id="PTHR46025:SF3">
    <property type="entry name" value="XYLOSYLTRANSFERASE OXT"/>
    <property type="match status" value="1"/>
</dbReference>
<organism evidence="16 17">
    <name type="scientific">Palleronia caenipelagi</name>
    <dbReference type="NCBI Taxonomy" id="2489174"/>
    <lineage>
        <taxon>Bacteria</taxon>
        <taxon>Pseudomonadati</taxon>
        <taxon>Pseudomonadota</taxon>
        <taxon>Alphaproteobacteria</taxon>
        <taxon>Rhodobacterales</taxon>
        <taxon>Roseobacteraceae</taxon>
        <taxon>Palleronia</taxon>
    </lineage>
</organism>
<evidence type="ECO:0000256" key="5">
    <source>
        <dbReference type="ARBA" id="ARBA00022692"/>
    </source>
</evidence>
<evidence type="ECO:0000256" key="9">
    <source>
        <dbReference type="ARBA" id="ARBA00022989"/>
    </source>
</evidence>
<dbReference type="PANTHER" id="PTHR46025">
    <property type="entry name" value="XYLOSYLTRANSFERASE OXT"/>
    <property type="match status" value="1"/>
</dbReference>
<reference evidence="16 17" key="1">
    <citation type="submission" date="2019-06" db="EMBL/GenBank/DDBJ databases">
        <title>Paenimaribius caenipelagi gen. nov., sp. nov., isolated from a tidal flat.</title>
        <authorList>
            <person name="Yoon J.-H."/>
        </authorList>
    </citation>
    <scope>NUCLEOTIDE SEQUENCE [LARGE SCALE GENOMIC DNA]</scope>
    <source>
        <strain evidence="16 17">JBTF-M29</strain>
    </source>
</reference>
<comment type="caution">
    <text evidence="16">The sequence shown here is derived from an EMBL/GenBank/DDBJ whole genome shotgun (WGS) entry which is preliminary data.</text>
</comment>
<dbReference type="InterPro" id="IPR045971">
    <property type="entry name" value="DUF5927"/>
</dbReference>
<proteinExistence type="predicted"/>
<evidence type="ECO:0000256" key="3">
    <source>
        <dbReference type="ARBA" id="ARBA00022676"/>
    </source>
</evidence>
<sequence>MRLGIVMLCHSALDRAAQVVRHWSDNGCPVVIHVDRKVPEDVYARFVDKIGDLPDVAVCDRIQCNWGDWSLVEATQLAASELLGTFPNLDYVLLTSGTCLPLRPVPELTTYLEDHRGVNFIESVTCEEVPWIQGGLGHERFTLRFPFSWKRTKRLFDAFVALQRRVGYKRKIPSGLVPHMGSQWWCLVREDLEAILNHHRRAEFDRYFKGVWIPDESYFQTLIRQVSDRIESRSLTLAKFDFQGRPHLFYDDHLELLRRSKCFLVRKVWPQADKLYDTFLSGDNTSWGDDEPEPGRIARICSSALERRVRGRPGLYMVGRFPRNDSEFIRTSARYAVFEGFGDLFENFPGWIERRTGFRCHGHLFAPERAEFADGAKLVSGALSDNAKLRDYNATGFLTNLLWNTRGRRQAFLYGPRDTKGVGGFIASDVNADVVVLTGAWAVRLFCENLPFAEARRRAAELQQREADHLKELRQSWARARVQVWSLADFLRNPSDNLDNIINDISPAPSRSVLQLPPMVDLRGFRQFLQNLKNEGMDPYLVGDLPPSQELRASNPAMP</sequence>
<dbReference type="GO" id="GO:0030158">
    <property type="term" value="F:protein xylosyltransferase activity"/>
    <property type="evidence" value="ECO:0007669"/>
    <property type="project" value="InterPro"/>
</dbReference>
<dbReference type="Proteomes" id="UP000318590">
    <property type="component" value="Unassembled WGS sequence"/>
</dbReference>
<dbReference type="GO" id="GO:0015012">
    <property type="term" value="P:heparan sulfate proteoglycan biosynthetic process"/>
    <property type="evidence" value="ECO:0007669"/>
    <property type="project" value="TreeGrafter"/>
</dbReference>
<dbReference type="EMBL" id="VFSV01000005">
    <property type="protein sequence ID" value="TRD22635.1"/>
    <property type="molecule type" value="Genomic_DNA"/>
</dbReference>
<keyword evidence="8" id="KW-0735">Signal-anchor</keyword>
<evidence type="ECO:0000256" key="1">
    <source>
        <dbReference type="ARBA" id="ARBA00004323"/>
    </source>
</evidence>
<dbReference type="Pfam" id="PF19349">
    <property type="entry name" value="DUF5927"/>
    <property type="match status" value="1"/>
</dbReference>
<keyword evidence="3 16" id="KW-0328">Glycosyltransferase</keyword>
<protein>
    <recommendedName>
        <fullName evidence="14">Peptide O-xylosyltransferase</fullName>
    </recommendedName>
</protein>
<feature type="domain" description="DUF5927" evidence="15">
    <location>
        <begin position="266"/>
        <end position="553"/>
    </location>
</feature>
<keyword evidence="17" id="KW-1185">Reference proteome</keyword>
<evidence type="ECO:0000256" key="14">
    <source>
        <dbReference type="ARBA" id="ARBA00042865"/>
    </source>
</evidence>
<evidence type="ECO:0000256" key="12">
    <source>
        <dbReference type="ARBA" id="ARBA00023157"/>
    </source>
</evidence>
<evidence type="ECO:0000313" key="17">
    <source>
        <dbReference type="Proteomes" id="UP000318590"/>
    </source>
</evidence>
<dbReference type="InterPro" id="IPR003406">
    <property type="entry name" value="Glyco_trans_14"/>
</dbReference>
<evidence type="ECO:0000256" key="11">
    <source>
        <dbReference type="ARBA" id="ARBA00023136"/>
    </source>
</evidence>
<evidence type="ECO:0000256" key="8">
    <source>
        <dbReference type="ARBA" id="ARBA00022968"/>
    </source>
</evidence>
<dbReference type="OrthoDB" id="7943907at2"/>
<evidence type="ECO:0000313" key="16">
    <source>
        <dbReference type="EMBL" id="TRD22635.1"/>
    </source>
</evidence>
<dbReference type="Pfam" id="PF02485">
    <property type="entry name" value="Branch"/>
    <property type="match status" value="1"/>
</dbReference>
<dbReference type="GO" id="GO:0046872">
    <property type="term" value="F:metal ion binding"/>
    <property type="evidence" value="ECO:0007669"/>
    <property type="project" value="UniProtKB-KW"/>
</dbReference>
<accession>A0A547Q8C5</accession>
<evidence type="ECO:0000256" key="13">
    <source>
        <dbReference type="ARBA" id="ARBA00023180"/>
    </source>
</evidence>
<dbReference type="RefSeq" id="WP_142833578.1">
    <property type="nucleotide sequence ID" value="NZ_VFSV01000005.1"/>
</dbReference>
<gene>
    <name evidence="16" type="ORF">FEV53_04255</name>
</gene>
<evidence type="ECO:0000259" key="15">
    <source>
        <dbReference type="Pfam" id="PF19349"/>
    </source>
</evidence>
<evidence type="ECO:0000256" key="7">
    <source>
        <dbReference type="ARBA" id="ARBA00022824"/>
    </source>
</evidence>
<keyword evidence="4 16" id="KW-0808">Transferase</keyword>
<keyword evidence="6" id="KW-0479">Metal-binding</keyword>
<comment type="subcellular location">
    <subcellularLocation>
        <location evidence="2">Endoplasmic reticulum membrane</location>
        <topology evidence="2">Single-pass type II membrane protein</topology>
    </subcellularLocation>
    <subcellularLocation>
        <location evidence="1">Golgi apparatus membrane</location>
        <topology evidence="1">Single-pass type II membrane protein</topology>
    </subcellularLocation>
</comment>
<name>A0A547Q8C5_9RHOB</name>
<dbReference type="GO" id="GO:0050650">
    <property type="term" value="P:chondroitin sulfate proteoglycan biosynthetic process"/>
    <property type="evidence" value="ECO:0007669"/>
    <property type="project" value="TreeGrafter"/>
</dbReference>
<dbReference type="InterPro" id="IPR043538">
    <property type="entry name" value="XYLT"/>
</dbReference>
<evidence type="ECO:0000256" key="6">
    <source>
        <dbReference type="ARBA" id="ARBA00022723"/>
    </source>
</evidence>
<dbReference type="AlphaFoldDB" id="A0A547Q8C5"/>
<dbReference type="GO" id="GO:0016020">
    <property type="term" value="C:membrane"/>
    <property type="evidence" value="ECO:0007669"/>
    <property type="project" value="InterPro"/>
</dbReference>
<keyword evidence="7" id="KW-0256">Endoplasmic reticulum</keyword>
<keyword evidence="11" id="KW-0472">Membrane</keyword>
<keyword evidence="9" id="KW-1133">Transmembrane helix</keyword>
<keyword evidence="10" id="KW-0333">Golgi apparatus</keyword>
<evidence type="ECO:0000256" key="4">
    <source>
        <dbReference type="ARBA" id="ARBA00022679"/>
    </source>
</evidence>
<keyword evidence="5" id="KW-0812">Transmembrane</keyword>
<evidence type="ECO:0000256" key="10">
    <source>
        <dbReference type="ARBA" id="ARBA00023034"/>
    </source>
</evidence>